<evidence type="ECO:0000256" key="8">
    <source>
        <dbReference type="ARBA" id="ARBA00023163"/>
    </source>
</evidence>
<organism evidence="11 12">
    <name type="scientific">Paenibacillus plantarum</name>
    <dbReference type="NCBI Taxonomy" id="2654975"/>
    <lineage>
        <taxon>Bacteria</taxon>
        <taxon>Bacillati</taxon>
        <taxon>Bacillota</taxon>
        <taxon>Bacilli</taxon>
        <taxon>Bacillales</taxon>
        <taxon>Paenibacillaceae</taxon>
        <taxon>Paenibacillus</taxon>
    </lineage>
</organism>
<dbReference type="InterPro" id="IPR009057">
    <property type="entry name" value="Homeodomain-like_sf"/>
</dbReference>
<dbReference type="InterPro" id="IPR033479">
    <property type="entry name" value="dCache_1"/>
</dbReference>
<dbReference type="InterPro" id="IPR018060">
    <property type="entry name" value="HTH_AraC"/>
</dbReference>
<evidence type="ECO:0000256" key="2">
    <source>
        <dbReference type="ARBA" id="ARBA00022475"/>
    </source>
</evidence>
<evidence type="ECO:0000256" key="3">
    <source>
        <dbReference type="ARBA" id="ARBA00022692"/>
    </source>
</evidence>
<dbReference type="Pfam" id="PF02743">
    <property type="entry name" value="dCache_1"/>
    <property type="match status" value="1"/>
</dbReference>
<comment type="caution">
    <text evidence="11">The sequence shown here is derived from an EMBL/GenBank/DDBJ whole genome shotgun (WGS) entry which is preliminary data.</text>
</comment>
<dbReference type="Pfam" id="PF12833">
    <property type="entry name" value="HTH_18"/>
    <property type="match status" value="1"/>
</dbReference>
<dbReference type="Pfam" id="PF17853">
    <property type="entry name" value="GGDEF_2"/>
    <property type="match status" value="1"/>
</dbReference>
<dbReference type="PANTHER" id="PTHR43280:SF10">
    <property type="entry name" value="REGULATORY PROTEIN POCR"/>
    <property type="match status" value="1"/>
</dbReference>
<keyword evidence="5" id="KW-0805">Transcription regulation</keyword>
<evidence type="ECO:0000256" key="1">
    <source>
        <dbReference type="ARBA" id="ARBA00004651"/>
    </source>
</evidence>
<evidence type="ECO:0000259" key="10">
    <source>
        <dbReference type="PROSITE" id="PS01124"/>
    </source>
</evidence>
<keyword evidence="2" id="KW-1003">Cell membrane</keyword>
<accession>A0ABX1X2R1</accession>
<dbReference type="PANTHER" id="PTHR43280">
    <property type="entry name" value="ARAC-FAMILY TRANSCRIPTIONAL REGULATOR"/>
    <property type="match status" value="1"/>
</dbReference>
<keyword evidence="7 9" id="KW-0472">Membrane</keyword>
<dbReference type="SMART" id="SM00342">
    <property type="entry name" value="HTH_ARAC"/>
    <property type="match status" value="1"/>
</dbReference>
<dbReference type="Gene3D" id="1.10.10.60">
    <property type="entry name" value="Homeodomain-like"/>
    <property type="match status" value="2"/>
</dbReference>
<evidence type="ECO:0000313" key="11">
    <source>
        <dbReference type="EMBL" id="NOU62662.1"/>
    </source>
</evidence>
<dbReference type="EMBL" id="WHNY01000004">
    <property type="protein sequence ID" value="NOU62662.1"/>
    <property type="molecule type" value="Genomic_DNA"/>
</dbReference>
<reference evidence="11 12" key="1">
    <citation type="submission" date="2019-10" db="EMBL/GenBank/DDBJ databases">
        <title>Description of Paenibacillus humi sp. nov.</title>
        <authorList>
            <person name="Carlier A."/>
            <person name="Qi S."/>
        </authorList>
    </citation>
    <scope>NUCLEOTIDE SEQUENCE [LARGE SCALE GENOMIC DNA]</scope>
    <source>
        <strain evidence="11 12">LMG 31461</strain>
    </source>
</reference>
<name>A0ABX1X2R1_9BACL</name>
<keyword evidence="12" id="KW-1185">Reference proteome</keyword>
<evidence type="ECO:0000313" key="12">
    <source>
        <dbReference type="Proteomes" id="UP000653578"/>
    </source>
</evidence>
<evidence type="ECO:0000256" key="5">
    <source>
        <dbReference type="ARBA" id="ARBA00023015"/>
    </source>
</evidence>
<dbReference type="RefSeq" id="WP_171628470.1">
    <property type="nucleotide sequence ID" value="NZ_WHNY01000004.1"/>
</dbReference>
<keyword evidence="4 9" id="KW-1133">Transmembrane helix</keyword>
<evidence type="ECO:0000256" key="7">
    <source>
        <dbReference type="ARBA" id="ARBA00023136"/>
    </source>
</evidence>
<protein>
    <submittedName>
        <fullName evidence="11">Helix-turn-helix domain-containing protein</fullName>
    </submittedName>
</protein>
<feature type="domain" description="HTH araC/xylS-type" evidence="10">
    <location>
        <begin position="658"/>
        <end position="756"/>
    </location>
</feature>
<keyword evidence="8" id="KW-0804">Transcription</keyword>
<dbReference type="Proteomes" id="UP000653578">
    <property type="component" value="Unassembled WGS sequence"/>
</dbReference>
<evidence type="ECO:0000256" key="9">
    <source>
        <dbReference type="SAM" id="Phobius"/>
    </source>
</evidence>
<evidence type="ECO:0000256" key="6">
    <source>
        <dbReference type="ARBA" id="ARBA00023125"/>
    </source>
</evidence>
<gene>
    <name evidence="11" type="ORF">GC096_01210</name>
</gene>
<comment type="subcellular location">
    <subcellularLocation>
        <location evidence="1">Cell membrane</location>
        <topology evidence="1">Multi-pass membrane protein</topology>
    </subcellularLocation>
</comment>
<dbReference type="InterPro" id="IPR041522">
    <property type="entry name" value="CdaR_GGDEF"/>
</dbReference>
<keyword evidence="3 9" id="KW-0812">Transmembrane</keyword>
<feature type="transmembrane region" description="Helical" evidence="9">
    <location>
        <begin position="12"/>
        <end position="33"/>
    </location>
</feature>
<feature type="transmembrane region" description="Helical" evidence="9">
    <location>
        <begin position="282"/>
        <end position="304"/>
    </location>
</feature>
<proteinExistence type="predicted"/>
<dbReference type="PROSITE" id="PS01124">
    <property type="entry name" value="HTH_ARAC_FAMILY_2"/>
    <property type="match status" value="1"/>
</dbReference>
<sequence length="772" mass="89232">MKIRSSTYFNRLLMYSLLIGSIPAIIVGIISYYKASSIVQDKVNQSSMATLQQTQLRVEQILKTIDHSVTQYISSPLVVNAMSLPYSAANYQVYNEMYQNMVRSQTFELTINNMTVLNLKGQWGIDNNNIFTFDDVRSLDQLLRYEKLPSFSFWITDEDKRSPSISLVKKIPLNSLKADGLAIVTIDESQLARLLAADNRIGSIMVMDKDYRLLSRSDQKVQQSGLEQLVAEVQRRSETEGQFNVELDGDNTSVIMRKSSYNGWIYVSAISIKDITRDSRSIGWVTLFVCLLMVLVTCGLALYGSRTFYRPVRKLVATIADRFEDPPEEARTDEFAMIGYRLQSMLQTESLLLAQLTGQVRELKQFFVMKLIRGEEKESQLPARLKEYGYHANWEWHAVFAIQIDDLERSQYNENDRDLLLFAIANIAGELIPAEERLDPVLLEQYQITVVGGIGTADVEYKNRLFGVAELIRRTVQQYLKLQISIGISRPQKRLIDISVSAEQALEALRYRIRFGPESVLFIDDVQPEDLVSSVFPHRAAKELYDAVKLVERSRADKLLERCIGLIFNEQADWRQYRMSLVRLYTMLTELGQSEITADTKKDTKTELPLDQEKQHFDRLLDLKSQEEIRLWFCDTVIAPIMRRLEQQSKSHAKKISDRITDLIHQRFDTELTLEACATQLNYHPNHLGPLFSREKGISFSEYLLNYRLMMAKQWLIETDMKIGDIAERLTYTNPQNFIRFFRKMENMTPGQYRELNCHPKIGKLHSEDSTR</sequence>
<evidence type="ECO:0000256" key="4">
    <source>
        <dbReference type="ARBA" id="ARBA00022989"/>
    </source>
</evidence>
<keyword evidence="6" id="KW-0238">DNA-binding</keyword>
<dbReference type="SUPFAM" id="SSF46689">
    <property type="entry name" value="Homeodomain-like"/>
    <property type="match status" value="2"/>
</dbReference>